<keyword evidence="5 8" id="KW-0408">Iron</keyword>
<dbReference type="InterPro" id="IPR010255">
    <property type="entry name" value="Haem_peroxidase_sf"/>
</dbReference>
<dbReference type="InterPro" id="IPR000763">
    <property type="entry name" value="Catalase_peroxidase"/>
</dbReference>
<dbReference type="HAMAP" id="MF_01961">
    <property type="entry name" value="Catal_peroxid"/>
    <property type="match status" value="1"/>
</dbReference>
<feature type="cross-link" description="Tryptophyl-tyrosyl-methioninium (Tyr-Met) (with Trp-108)" evidence="8">
    <location>
        <begin position="231"/>
        <end position="257"/>
    </location>
</feature>
<dbReference type="NCBIfam" id="TIGR00198">
    <property type="entry name" value="cat_per_HPI"/>
    <property type="match status" value="1"/>
</dbReference>
<dbReference type="CDD" id="cd08200">
    <property type="entry name" value="catalase_peroxidase_2"/>
    <property type="match status" value="1"/>
</dbReference>
<dbReference type="FunFam" id="1.10.520.10:FF:000002">
    <property type="entry name" value="Catalase-peroxidase"/>
    <property type="match status" value="1"/>
</dbReference>
<dbReference type="NCBIfam" id="NF011635">
    <property type="entry name" value="PRK15061.1"/>
    <property type="match status" value="1"/>
</dbReference>
<dbReference type="SUPFAM" id="SSF48113">
    <property type="entry name" value="Heme-dependent peroxidases"/>
    <property type="match status" value="2"/>
</dbReference>
<dbReference type="InterPro" id="IPR019794">
    <property type="entry name" value="Peroxidases_AS"/>
</dbReference>
<dbReference type="Pfam" id="PF00141">
    <property type="entry name" value="peroxidase"/>
    <property type="match status" value="2"/>
</dbReference>
<proteinExistence type="inferred from homology"/>
<evidence type="ECO:0000256" key="10">
    <source>
        <dbReference type="SAM" id="MobiDB-lite"/>
    </source>
</evidence>
<feature type="domain" description="Plant heme peroxidase family profile" evidence="11">
    <location>
        <begin position="142"/>
        <end position="431"/>
    </location>
</feature>
<comment type="catalytic activity">
    <reaction evidence="8 9">
        <text>H2O2 + AH2 = A + 2 H2O</text>
        <dbReference type="Rhea" id="RHEA:30275"/>
        <dbReference type="ChEBI" id="CHEBI:13193"/>
        <dbReference type="ChEBI" id="CHEBI:15377"/>
        <dbReference type="ChEBI" id="CHEBI:16240"/>
        <dbReference type="ChEBI" id="CHEBI:17499"/>
        <dbReference type="EC" id="1.11.1.21"/>
    </reaction>
</comment>
<feature type="site" description="Transition state stabilizer" evidence="8">
    <location>
        <position position="105"/>
    </location>
</feature>
<dbReference type="PANTHER" id="PTHR30555">
    <property type="entry name" value="HYDROPEROXIDASE I, BIFUNCTIONAL CATALASE-PEROXIDASE"/>
    <property type="match status" value="1"/>
</dbReference>
<accession>A0A542E0Y6</accession>
<organism evidence="12 13">
    <name type="scientific">Lapillicoccus jejuensis</name>
    <dbReference type="NCBI Taxonomy" id="402171"/>
    <lineage>
        <taxon>Bacteria</taxon>
        <taxon>Bacillati</taxon>
        <taxon>Actinomycetota</taxon>
        <taxon>Actinomycetes</taxon>
        <taxon>Micrococcales</taxon>
        <taxon>Intrasporangiaceae</taxon>
        <taxon>Lapillicoccus</taxon>
    </lineage>
</organism>
<comment type="cofactor">
    <cofactor evidence="8">
        <name>heme b</name>
        <dbReference type="ChEBI" id="CHEBI:60344"/>
    </cofactor>
    <text evidence="8">Binds 1 heme b (iron(II)-protoporphyrin IX) group per dimer.</text>
</comment>
<feature type="compositionally biased region" description="Basic and acidic residues" evidence="10">
    <location>
        <begin position="1"/>
        <end position="10"/>
    </location>
</feature>
<evidence type="ECO:0000313" key="12">
    <source>
        <dbReference type="EMBL" id="TQJ08864.1"/>
    </source>
</evidence>
<evidence type="ECO:0000256" key="2">
    <source>
        <dbReference type="ARBA" id="ARBA00022617"/>
    </source>
</evidence>
<gene>
    <name evidence="8" type="primary">katG</name>
    <name evidence="12" type="ORF">FB458_1961</name>
</gene>
<evidence type="ECO:0000259" key="11">
    <source>
        <dbReference type="PROSITE" id="PS50873"/>
    </source>
</evidence>
<dbReference type="PANTHER" id="PTHR30555:SF0">
    <property type="entry name" value="CATALASE-PEROXIDASE"/>
    <property type="match status" value="1"/>
</dbReference>
<dbReference type="EMBL" id="VFMN01000001">
    <property type="protein sequence ID" value="TQJ08864.1"/>
    <property type="molecule type" value="Genomic_DNA"/>
</dbReference>
<evidence type="ECO:0000256" key="5">
    <source>
        <dbReference type="ARBA" id="ARBA00023004"/>
    </source>
</evidence>
<dbReference type="AlphaFoldDB" id="A0A542E0Y6"/>
<evidence type="ECO:0000256" key="8">
    <source>
        <dbReference type="HAMAP-Rule" id="MF_01961"/>
    </source>
</evidence>
<evidence type="ECO:0000313" key="13">
    <source>
        <dbReference type="Proteomes" id="UP000317893"/>
    </source>
</evidence>
<dbReference type="PRINTS" id="PR00458">
    <property type="entry name" value="PEROXIDASE"/>
</dbReference>
<dbReference type="CDD" id="cd00649">
    <property type="entry name" value="catalase_peroxidase_1"/>
    <property type="match status" value="1"/>
</dbReference>
<dbReference type="Gene3D" id="1.10.420.10">
    <property type="entry name" value="Peroxidase, domain 2"/>
    <property type="match status" value="2"/>
</dbReference>
<dbReference type="GO" id="GO:0046872">
    <property type="term" value="F:metal ion binding"/>
    <property type="evidence" value="ECO:0007669"/>
    <property type="project" value="UniProtKB-KW"/>
</dbReference>
<dbReference type="EC" id="1.11.1.21" evidence="8 9"/>
<evidence type="ECO:0000256" key="3">
    <source>
        <dbReference type="ARBA" id="ARBA00022723"/>
    </source>
</evidence>
<dbReference type="InterPro" id="IPR019793">
    <property type="entry name" value="Peroxidases_heam-ligand_BS"/>
</dbReference>
<dbReference type="GO" id="GO:0042744">
    <property type="term" value="P:hydrogen peroxide catabolic process"/>
    <property type="evidence" value="ECO:0007669"/>
    <property type="project" value="UniProtKB-KW"/>
</dbReference>
<dbReference type="PROSITE" id="PS00436">
    <property type="entry name" value="PEROXIDASE_2"/>
    <property type="match status" value="1"/>
</dbReference>
<protein>
    <recommendedName>
        <fullName evidence="8 9">Catalase-peroxidase</fullName>
        <shortName evidence="8">CP</shortName>
        <ecNumber evidence="8 9">1.11.1.21</ecNumber>
    </recommendedName>
    <alternativeName>
        <fullName evidence="8">Peroxidase/catalase</fullName>
    </alternativeName>
</protein>
<keyword evidence="4 8" id="KW-0560">Oxidoreductase</keyword>
<comment type="similarity">
    <text evidence="8 9">Belongs to the peroxidase family. Peroxidase/catalase subfamily.</text>
</comment>
<comment type="subunit">
    <text evidence="8">Homodimer or homotetramer.</text>
</comment>
<comment type="caution">
    <text evidence="12">The sequence shown here is derived from an EMBL/GenBank/DDBJ whole genome shotgun (WGS) entry which is preliminary data.</text>
</comment>
<evidence type="ECO:0000256" key="6">
    <source>
        <dbReference type="ARBA" id="ARBA00023324"/>
    </source>
</evidence>
<dbReference type="PROSITE" id="PS50873">
    <property type="entry name" value="PEROXIDASE_4"/>
    <property type="match status" value="1"/>
</dbReference>
<keyword evidence="6 8" id="KW-0376">Hydrogen peroxide</keyword>
<feature type="active site" description="Proton acceptor" evidence="8">
    <location>
        <position position="109"/>
    </location>
</feature>
<sequence>MTEHDTREGNLNESEAGVCPVAHGDRMPEPVAGGSNHEWWPGQLNLAVLRKHGVTANPMEEDFDYPAEFDTLDLAAVKADLTALMTDSKDFWPADFGHYGGLMIRMAWHSAGTYRVQDGRGGAGTGQQRFAPLNSWPDNGNLDKARRLLWPIKKKYGRKLSWADLIVLAGNVALESMGFQTFGYAGGRTDVYEPDNDVYWGPERTWLGDERYHGDRELENPLAAVQMGLIYVNPEGPNGKPDPLLAAHDIRETFKRMAMNDEETVALIAGGHTFGKTHGAGDPQLVEAEPEGAPIEQLGLGWKNGYNTGKGQDAITSGLEVTWTTTPTRWSNDYFDHLFQYEWELHKSPGGAYQWRPKDGAGEGTVPGPSPDSPRRQPTMLTTDLSLRVDPVYEKISRRFHENPAEFADAFARAWYKLTHRDMGPKDRYHGPEVPAEELLWQDPVPAVDHELVSEADVAELKKQVLATGVSVSDLVWTAWAAASSFRGSDKRGGVNGGRIRLEPQKSWEVNEPGRLATVVTALEGVQQSFNAAQTGGKKVSFADLVVIGGAAAVEKAAQDAGVSVTVPVHPGRTDATQEQTDVESFSWMEPQTEGFRNYLGKGSHLPAEFTLVDKANLLGLSAPQMTVLVGGLRVLGATYQGSSYGVLTDRVGQLTNDFFTNLVDMDVEWHGVGGATATVFEATDASGATRWTGTRNDLVFGSNSELRALTEVYAADDAHEKFVRDFVDAWVQVMDADRFDLHR</sequence>
<comment type="function">
    <text evidence="8">Bifunctional enzyme with both catalase and broad-spectrum peroxidase activity.</text>
</comment>
<dbReference type="FunFam" id="1.10.420.10:FF:000002">
    <property type="entry name" value="Catalase-peroxidase"/>
    <property type="match status" value="1"/>
</dbReference>
<feature type="binding site" description="axial binding residue" evidence="8">
    <location>
        <position position="272"/>
    </location>
    <ligand>
        <name>heme b</name>
        <dbReference type="ChEBI" id="CHEBI:60344"/>
    </ligand>
    <ligandPart>
        <name>Fe</name>
        <dbReference type="ChEBI" id="CHEBI:18248"/>
    </ligandPart>
</feature>
<dbReference type="GO" id="GO:0020037">
    <property type="term" value="F:heme binding"/>
    <property type="evidence" value="ECO:0007669"/>
    <property type="project" value="InterPro"/>
</dbReference>
<reference evidence="12 13" key="1">
    <citation type="submission" date="2019-06" db="EMBL/GenBank/DDBJ databases">
        <title>Sequencing the genomes of 1000 actinobacteria strains.</title>
        <authorList>
            <person name="Klenk H.-P."/>
        </authorList>
    </citation>
    <scope>NUCLEOTIDE SEQUENCE [LARGE SCALE GENOMIC DNA]</scope>
    <source>
        <strain evidence="12 13">DSM 18607</strain>
    </source>
</reference>
<comment type="caution">
    <text evidence="8">Lacks conserved residue(s) required for the propagation of feature annotation.</text>
</comment>
<dbReference type="Gene3D" id="1.10.520.10">
    <property type="match status" value="2"/>
</dbReference>
<dbReference type="GO" id="GO:0070301">
    <property type="term" value="P:cellular response to hydrogen peroxide"/>
    <property type="evidence" value="ECO:0007669"/>
    <property type="project" value="TreeGrafter"/>
</dbReference>
<dbReference type="Proteomes" id="UP000317893">
    <property type="component" value="Unassembled WGS sequence"/>
</dbReference>
<keyword evidence="2 8" id="KW-0349">Heme</keyword>
<comment type="PTM">
    <text evidence="8">Formation of the three residue Trp-Tyr-Met cross-link is important for the catalase, but not the peroxidase activity of the enzyme.</text>
</comment>
<feature type="region of interest" description="Disordered" evidence="10">
    <location>
        <begin position="1"/>
        <end position="23"/>
    </location>
</feature>
<keyword evidence="3 8" id="KW-0479">Metal-binding</keyword>
<evidence type="ECO:0000256" key="4">
    <source>
        <dbReference type="ARBA" id="ARBA00023002"/>
    </source>
</evidence>
<evidence type="ECO:0000256" key="7">
    <source>
        <dbReference type="ARBA" id="ARBA00049145"/>
    </source>
</evidence>
<name>A0A542E0Y6_9MICO</name>
<dbReference type="GO" id="GO:0004096">
    <property type="term" value="F:catalase activity"/>
    <property type="evidence" value="ECO:0007669"/>
    <property type="project" value="UniProtKB-UniRule"/>
</dbReference>
<keyword evidence="13" id="KW-1185">Reference proteome</keyword>
<evidence type="ECO:0000256" key="9">
    <source>
        <dbReference type="RuleBase" id="RU003451"/>
    </source>
</evidence>
<dbReference type="GO" id="GO:0005829">
    <property type="term" value="C:cytosol"/>
    <property type="evidence" value="ECO:0007669"/>
    <property type="project" value="TreeGrafter"/>
</dbReference>
<dbReference type="PRINTS" id="PR00460">
    <property type="entry name" value="BPEROXIDASE"/>
</dbReference>
<dbReference type="PROSITE" id="PS00435">
    <property type="entry name" value="PEROXIDASE_1"/>
    <property type="match status" value="1"/>
</dbReference>
<dbReference type="OrthoDB" id="9759743at2"/>
<feature type="region of interest" description="Disordered" evidence="10">
    <location>
        <begin position="352"/>
        <end position="379"/>
    </location>
</feature>
<keyword evidence="1 8" id="KW-0575">Peroxidase</keyword>
<comment type="catalytic activity">
    <reaction evidence="7 8 9">
        <text>2 H2O2 = O2 + 2 H2O</text>
        <dbReference type="Rhea" id="RHEA:20309"/>
        <dbReference type="ChEBI" id="CHEBI:15377"/>
        <dbReference type="ChEBI" id="CHEBI:15379"/>
        <dbReference type="ChEBI" id="CHEBI:16240"/>
        <dbReference type="EC" id="1.11.1.21"/>
    </reaction>
</comment>
<evidence type="ECO:0000256" key="1">
    <source>
        <dbReference type="ARBA" id="ARBA00022559"/>
    </source>
</evidence>
<dbReference type="RefSeq" id="WP_141848324.1">
    <property type="nucleotide sequence ID" value="NZ_BAAAPR010000005.1"/>
</dbReference>
<dbReference type="InterPro" id="IPR002016">
    <property type="entry name" value="Haem_peroxidase"/>
</dbReference>